<accession>A0A4Z2HPG6</accession>
<dbReference type="Proteomes" id="UP000314294">
    <property type="component" value="Unassembled WGS sequence"/>
</dbReference>
<organism evidence="1 2">
    <name type="scientific">Liparis tanakae</name>
    <name type="common">Tanaka's snailfish</name>
    <dbReference type="NCBI Taxonomy" id="230148"/>
    <lineage>
        <taxon>Eukaryota</taxon>
        <taxon>Metazoa</taxon>
        <taxon>Chordata</taxon>
        <taxon>Craniata</taxon>
        <taxon>Vertebrata</taxon>
        <taxon>Euteleostomi</taxon>
        <taxon>Actinopterygii</taxon>
        <taxon>Neopterygii</taxon>
        <taxon>Teleostei</taxon>
        <taxon>Neoteleostei</taxon>
        <taxon>Acanthomorphata</taxon>
        <taxon>Eupercaria</taxon>
        <taxon>Perciformes</taxon>
        <taxon>Cottioidei</taxon>
        <taxon>Cottales</taxon>
        <taxon>Liparidae</taxon>
        <taxon>Liparis</taxon>
    </lineage>
</organism>
<comment type="caution">
    <text evidence="1">The sequence shown here is derived from an EMBL/GenBank/DDBJ whole genome shotgun (WGS) entry which is preliminary data.</text>
</comment>
<evidence type="ECO:0000313" key="2">
    <source>
        <dbReference type="Proteomes" id="UP000314294"/>
    </source>
</evidence>
<reference evidence="1 2" key="1">
    <citation type="submission" date="2019-03" db="EMBL/GenBank/DDBJ databases">
        <title>First draft genome of Liparis tanakae, snailfish: a comprehensive survey of snailfish specific genes.</title>
        <authorList>
            <person name="Kim W."/>
            <person name="Song I."/>
            <person name="Jeong J.-H."/>
            <person name="Kim D."/>
            <person name="Kim S."/>
            <person name="Ryu S."/>
            <person name="Song J.Y."/>
            <person name="Lee S.K."/>
        </authorList>
    </citation>
    <scope>NUCLEOTIDE SEQUENCE [LARGE SCALE GENOMIC DNA]</scope>
    <source>
        <tissue evidence="1">Muscle</tissue>
    </source>
</reference>
<keyword evidence="2" id="KW-1185">Reference proteome</keyword>
<name>A0A4Z2HPG6_9TELE</name>
<evidence type="ECO:0000313" key="1">
    <source>
        <dbReference type="EMBL" id="TNN66672.1"/>
    </source>
</evidence>
<sequence length="166" mass="18894">MLWSTAQRRRRRLPYFELLLCDGAVLRVEKLEDVGDQISAAEIVGSQCRVQHALSSAADLEGHNKTQLSKHSIPAHVLLSLCKSLKALQFRLEYQVQYVKNKGVLLNTGHMPSDIQIPQVPWTTPVLHGMNTMSKTQVKQQSHLLFYLTCHHHHQGTDLRIKEQVV</sequence>
<proteinExistence type="predicted"/>
<dbReference type="AlphaFoldDB" id="A0A4Z2HPG6"/>
<protein>
    <submittedName>
        <fullName evidence="1">Uncharacterized protein</fullName>
    </submittedName>
</protein>
<gene>
    <name evidence="1" type="ORF">EYF80_023061</name>
</gene>
<dbReference type="EMBL" id="SRLO01000215">
    <property type="protein sequence ID" value="TNN66672.1"/>
    <property type="molecule type" value="Genomic_DNA"/>
</dbReference>